<evidence type="ECO:0000313" key="1">
    <source>
        <dbReference type="EMBL" id="KKL16911.1"/>
    </source>
</evidence>
<reference evidence="1" key="1">
    <citation type="journal article" date="2015" name="Nature">
        <title>Complex archaea that bridge the gap between prokaryotes and eukaryotes.</title>
        <authorList>
            <person name="Spang A."/>
            <person name="Saw J.H."/>
            <person name="Jorgensen S.L."/>
            <person name="Zaremba-Niedzwiedzka K."/>
            <person name="Martijn J."/>
            <person name="Lind A.E."/>
            <person name="van Eijk R."/>
            <person name="Schleper C."/>
            <person name="Guy L."/>
            <person name="Ettema T.J."/>
        </authorList>
    </citation>
    <scope>NUCLEOTIDE SEQUENCE</scope>
</reference>
<dbReference type="AlphaFoldDB" id="A0A0F9DGM1"/>
<proteinExistence type="predicted"/>
<dbReference type="InterPro" id="IPR045404">
    <property type="entry name" value="Gp13-like"/>
</dbReference>
<feature type="non-terminal residue" evidence="1">
    <location>
        <position position="229"/>
    </location>
</feature>
<comment type="caution">
    <text evidence="1">The sequence shown here is derived from an EMBL/GenBank/DDBJ whole genome shotgun (WGS) entry which is preliminary data.</text>
</comment>
<accession>A0A0F9DGM1</accession>
<dbReference type="EMBL" id="LAZR01039476">
    <property type="protein sequence ID" value="KKL16911.1"/>
    <property type="molecule type" value="Genomic_DNA"/>
</dbReference>
<dbReference type="Pfam" id="PF20036">
    <property type="entry name" value="Gp13-like"/>
    <property type="match status" value="1"/>
</dbReference>
<name>A0A0F9DGM1_9ZZZZ</name>
<sequence>MAIGMVSDLTIYQDEFYAGMFEAIVQNIQAFNGASANAIRLVDKDKKGQYNKESYFKTITSLITRRDLTSVAAVTDKAMTQGEIIGVKIDRKIGPVAMAISALKKITSDSREMSFILGEMYGEEKLKDILNTSIKGVEAAIEGQVALVYDATGQSTKTLTHTHLVSGLAKMGDQASRVLCWVMYSKPYFDLVKQSLSDKITNVADVTVYKGTAATLGRPTVVTDSPALF</sequence>
<organism evidence="1">
    <name type="scientific">marine sediment metagenome</name>
    <dbReference type="NCBI Taxonomy" id="412755"/>
    <lineage>
        <taxon>unclassified sequences</taxon>
        <taxon>metagenomes</taxon>
        <taxon>ecological metagenomes</taxon>
    </lineage>
</organism>
<gene>
    <name evidence="1" type="ORF">LCGC14_2490820</name>
</gene>
<protein>
    <submittedName>
        <fullName evidence="1">Uncharacterized protein</fullName>
    </submittedName>
</protein>